<dbReference type="EMBL" id="GL450240">
    <property type="protein sequence ID" value="EFN81326.1"/>
    <property type="molecule type" value="Genomic_DNA"/>
</dbReference>
<dbReference type="Gene3D" id="1.10.8.530">
    <property type="entry name" value="DNA polymerase alpha-primase, subunit B, N-terminal domain"/>
    <property type="match status" value="1"/>
</dbReference>
<sequence>MEKKESLLELFQDLGCTVESPAILEKCFELCESYNVDVEKLTELWLTFCVNNDNNIDPTIDALIELENTVLKKDYKSDNLTKENCVEPQQDAKDEHFIENEALTLHMIIIVKAMMYLACMAVLRSNHRSTRKYKKMWK</sequence>
<name>E2BSJ3_HARSA</name>
<feature type="domain" description="DNA polymerase alpha subunit B N-terminal" evidence="2">
    <location>
        <begin position="5"/>
        <end position="73"/>
    </location>
</feature>
<dbReference type="AlphaFoldDB" id="E2BSJ3"/>
<evidence type="ECO:0000313" key="3">
    <source>
        <dbReference type="EMBL" id="EFN81326.1"/>
    </source>
</evidence>
<keyword evidence="4" id="KW-1185">Reference proteome</keyword>
<keyword evidence="1" id="KW-1133">Transmembrane helix</keyword>
<evidence type="ECO:0000256" key="1">
    <source>
        <dbReference type="SAM" id="Phobius"/>
    </source>
</evidence>
<proteinExistence type="predicted"/>
<dbReference type="InterPro" id="IPR043034">
    <property type="entry name" value="DNA_pol_alpha_B_N_sf"/>
</dbReference>
<dbReference type="Proteomes" id="UP000008237">
    <property type="component" value="Unassembled WGS sequence"/>
</dbReference>
<evidence type="ECO:0000259" key="2">
    <source>
        <dbReference type="Pfam" id="PF08418"/>
    </source>
</evidence>
<evidence type="ECO:0000313" key="4">
    <source>
        <dbReference type="Proteomes" id="UP000008237"/>
    </source>
</evidence>
<organism evidence="4">
    <name type="scientific">Harpegnathos saltator</name>
    <name type="common">Jerdon's jumping ant</name>
    <dbReference type="NCBI Taxonomy" id="610380"/>
    <lineage>
        <taxon>Eukaryota</taxon>
        <taxon>Metazoa</taxon>
        <taxon>Ecdysozoa</taxon>
        <taxon>Arthropoda</taxon>
        <taxon>Hexapoda</taxon>
        <taxon>Insecta</taxon>
        <taxon>Pterygota</taxon>
        <taxon>Neoptera</taxon>
        <taxon>Endopterygota</taxon>
        <taxon>Hymenoptera</taxon>
        <taxon>Apocrita</taxon>
        <taxon>Aculeata</taxon>
        <taxon>Formicoidea</taxon>
        <taxon>Formicidae</taxon>
        <taxon>Ponerinae</taxon>
        <taxon>Ponerini</taxon>
        <taxon>Harpegnathos</taxon>
    </lineage>
</organism>
<reference evidence="3 4" key="1">
    <citation type="journal article" date="2010" name="Science">
        <title>Genomic comparison of the ants Camponotus floridanus and Harpegnathos saltator.</title>
        <authorList>
            <person name="Bonasio R."/>
            <person name="Zhang G."/>
            <person name="Ye C."/>
            <person name="Mutti N.S."/>
            <person name="Fang X."/>
            <person name="Qin N."/>
            <person name="Donahue G."/>
            <person name="Yang P."/>
            <person name="Li Q."/>
            <person name="Li C."/>
            <person name="Zhang P."/>
            <person name="Huang Z."/>
            <person name="Berger S.L."/>
            <person name="Reinberg D."/>
            <person name="Wang J."/>
            <person name="Liebig J."/>
        </authorList>
    </citation>
    <scope>NUCLEOTIDE SEQUENCE [LARGE SCALE GENOMIC DNA]</scope>
    <source>
        <strain evidence="3 4">R22 G/1</strain>
    </source>
</reference>
<accession>E2BSJ3</accession>
<keyword evidence="1" id="KW-0812">Transmembrane</keyword>
<dbReference type="Pfam" id="PF08418">
    <property type="entry name" value="Pol_alpha_B_N"/>
    <property type="match status" value="1"/>
</dbReference>
<feature type="transmembrane region" description="Helical" evidence="1">
    <location>
        <begin position="103"/>
        <end position="123"/>
    </location>
</feature>
<gene>
    <name evidence="3" type="ORF">EAI_14123</name>
</gene>
<keyword evidence="1" id="KW-0472">Membrane</keyword>
<dbReference type="InterPro" id="IPR013627">
    <property type="entry name" value="Pol_alpha_B_N"/>
</dbReference>
<dbReference type="OrthoDB" id="336885at2759"/>
<protein>
    <recommendedName>
        <fullName evidence="2">DNA polymerase alpha subunit B N-terminal domain-containing protein</fullName>
    </recommendedName>
</protein>
<dbReference type="InParanoid" id="E2BSJ3"/>
<dbReference type="STRING" id="610380.E2BSJ3"/>